<keyword evidence="1" id="KW-0472">Membrane</keyword>
<keyword evidence="1" id="KW-0812">Transmembrane</keyword>
<keyword evidence="3" id="KW-1185">Reference proteome</keyword>
<dbReference type="EMBL" id="CP045119">
    <property type="protein sequence ID" value="QIN81383.1"/>
    <property type="molecule type" value="Genomic_DNA"/>
</dbReference>
<dbReference type="Proteomes" id="UP000501452">
    <property type="component" value="Chromosome"/>
</dbReference>
<dbReference type="KEGG" id="rub:GBA63_01140"/>
<keyword evidence="1" id="KW-1133">Transmembrane helix</keyword>
<evidence type="ECO:0000313" key="3">
    <source>
        <dbReference type="Proteomes" id="UP000501452"/>
    </source>
</evidence>
<reference evidence="2 3" key="1">
    <citation type="submission" date="2019-10" db="EMBL/GenBank/DDBJ databases">
        <title>Rubrobacter sp nov SCSIO 52090 isolated from a deep-sea sediment in the South China Sea.</title>
        <authorList>
            <person name="Chen R.W."/>
        </authorList>
    </citation>
    <scope>NUCLEOTIDE SEQUENCE [LARGE SCALE GENOMIC DNA]</scope>
    <source>
        <strain evidence="2 3">SCSIO 52909</strain>
    </source>
</reference>
<dbReference type="AlphaFoldDB" id="A0A6G8Q4K9"/>
<evidence type="ECO:0008006" key="4">
    <source>
        <dbReference type="Google" id="ProtNLM"/>
    </source>
</evidence>
<sequence>MTSQTAIRETEDLSGAVSPTVPRYRAVAGALILAFAVAAALVAGGWGLVSSLTGEEPPARVGEDVKVPGGLLRVEKVTPEHMAPMQTSKFSAGGMNMSSTGMDMAPEGYERFAVEVTLVSRGGLEYAPEDFRLSGKGVKDHQPIRSQLGEDNLAGGNAVAGNLVFQAPEKAENLMLRFDGGRAVALDLPAGEGGGHGH</sequence>
<protein>
    <recommendedName>
        <fullName evidence="4">DUF4352 domain-containing protein</fullName>
    </recommendedName>
</protein>
<accession>A0A6G8Q4K9</accession>
<proteinExistence type="predicted"/>
<dbReference type="RefSeq" id="WP_166172704.1">
    <property type="nucleotide sequence ID" value="NZ_CP045119.1"/>
</dbReference>
<evidence type="ECO:0000256" key="1">
    <source>
        <dbReference type="SAM" id="Phobius"/>
    </source>
</evidence>
<name>A0A6G8Q4K9_9ACTN</name>
<evidence type="ECO:0000313" key="2">
    <source>
        <dbReference type="EMBL" id="QIN81383.1"/>
    </source>
</evidence>
<feature type="transmembrane region" description="Helical" evidence="1">
    <location>
        <begin position="26"/>
        <end position="49"/>
    </location>
</feature>
<organism evidence="2 3">
    <name type="scientific">Rubrobacter tropicus</name>
    <dbReference type="NCBI Taxonomy" id="2653851"/>
    <lineage>
        <taxon>Bacteria</taxon>
        <taxon>Bacillati</taxon>
        <taxon>Actinomycetota</taxon>
        <taxon>Rubrobacteria</taxon>
        <taxon>Rubrobacterales</taxon>
        <taxon>Rubrobacteraceae</taxon>
        <taxon>Rubrobacter</taxon>
    </lineage>
</organism>
<gene>
    <name evidence="2" type="ORF">GBA63_01140</name>
</gene>